<evidence type="ECO:0000313" key="1">
    <source>
        <dbReference type="EMBL" id="AAS12448.1"/>
    </source>
</evidence>
<sequence>MLKRTKVTEKELWLLAEKCTSVYIFQLRVLPYGKTS</sequence>
<protein>
    <submittedName>
        <fullName evidence="1">Uncharacterized protein</fullName>
    </submittedName>
</protein>
<dbReference type="PaxDb" id="243275-TDE_1934"/>
<organism evidence="1 2">
    <name type="scientific">Treponema denticola (strain ATCC 35405 / DSM 14222 / CIP 103919 / JCM 8153 / KCTC 15104)</name>
    <dbReference type="NCBI Taxonomy" id="243275"/>
    <lineage>
        <taxon>Bacteria</taxon>
        <taxon>Pseudomonadati</taxon>
        <taxon>Spirochaetota</taxon>
        <taxon>Spirochaetia</taxon>
        <taxon>Spirochaetales</taxon>
        <taxon>Treponemataceae</taxon>
        <taxon>Treponema</taxon>
    </lineage>
</organism>
<dbReference type="Proteomes" id="UP000008212">
    <property type="component" value="Chromosome"/>
</dbReference>
<reference evidence="1 2" key="1">
    <citation type="journal article" date="2004" name="Proc. Natl. Acad. Sci. U.S.A.">
        <title>Comparison of the genome of the oral pathogen Treponema denticola with other spirochete genomes.</title>
        <authorList>
            <person name="Seshadri R."/>
            <person name="Myers G.S."/>
            <person name="Tettelin H."/>
            <person name="Eisen J.A."/>
            <person name="Heidelberg J.F."/>
            <person name="Dodson R.J."/>
            <person name="Davidsen T.M."/>
            <person name="DeBoy R.T."/>
            <person name="Fouts D.E."/>
            <person name="Haft D.H."/>
            <person name="Selengut J."/>
            <person name="Ren Q."/>
            <person name="Brinkac L.M."/>
            <person name="Madupu R."/>
            <person name="Kolonay J."/>
            <person name="Durkin S.A."/>
            <person name="Daugherty S.C."/>
            <person name="Shetty J."/>
            <person name="Shvartsbeyn A."/>
            <person name="Gebregeorgis E."/>
            <person name="Geer K."/>
            <person name="Tsegaye G."/>
            <person name="Malek J."/>
            <person name="Ayodeji B."/>
            <person name="Shatsman S."/>
            <person name="McLeod M.P."/>
            <person name="Smajs D."/>
            <person name="Howell J.K."/>
            <person name="Pal S."/>
            <person name="Amin A."/>
            <person name="Vashisth P."/>
            <person name="McNeill T.Z."/>
            <person name="Xiang Q."/>
            <person name="Sodergren E."/>
            <person name="Baca E."/>
            <person name="Weinstock G.M."/>
            <person name="Norris S.J."/>
            <person name="Fraser C.M."/>
            <person name="Paulsen I.T."/>
        </authorList>
    </citation>
    <scope>NUCLEOTIDE SEQUENCE [LARGE SCALE GENOMIC DNA]</scope>
    <source>
        <strain evidence="2">ATCC 35405 / DSM 14222 / CIP 103919 / JCM 8153 / KCTC 15104</strain>
    </source>
</reference>
<dbReference type="KEGG" id="tde:TDE_1934"/>
<gene>
    <name evidence="1" type="ordered locus">TDE_1934</name>
</gene>
<keyword evidence="2" id="KW-1185">Reference proteome</keyword>
<name>Q73LD1_TREDE</name>
<proteinExistence type="predicted"/>
<dbReference type="EMBL" id="AE017226">
    <property type="protein sequence ID" value="AAS12448.1"/>
    <property type="molecule type" value="Genomic_DNA"/>
</dbReference>
<evidence type="ECO:0000313" key="2">
    <source>
        <dbReference type="Proteomes" id="UP000008212"/>
    </source>
</evidence>
<dbReference type="STRING" id="243275.TDE_1934"/>
<accession>Q73LD1</accession>
<dbReference type="HOGENOM" id="CLU_3359077_0_0_12"/>
<dbReference type="AlphaFoldDB" id="Q73LD1"/>